<evidence type="ECO:0000313" key="2">
    <source>
        <dbReference type="Proteomes" id="UP000240254"/>
    </source>
</evidence>
<proteinExistence type="predicted"/>
<dbReference type="Pfam" id="PF20701">
    <property type="entry name" value="HetE-N"/>
    <property type="match status" value="1"/>
</dbReference>
<dbReference type="EMBL" id="PYMK01000030">
    <property type="protein sequence ID" value="PSU23979.1"/>
    <property type="molecule type" value="Genomic_DNA"/>
</dbReference>
<organism evidence="1 2">
    <name type="scientific">Photobacterium aquimaris</name>
    <dbReference type="NCBI Taxonomy" id="512643"/>
    <lineage>
        <taxon>Bacteria</taxon>
        <taxon>Pseudomonadati</taxon>
        <taxon>Pseudomonadota</taxon>
        <taxon>Gammaproteobacteria</taxon>
        <taxon>Vibrionales</taxon>
        <taxon>Vibrionaceae</taxon>
        <taxon>Photobacterium</taxon>
    </lineage>
</organism>
<evidence type="ECO:0000313" key="1">
    <source>
        <dbReference type="EMBL" id="PSU23979.1"/>
    </source>
</evidence>
<protein>
    <submittedName>
        <fullName evidence="1">Uncharacterized protein</fullName>
    </submittedName>
</protein>
<name>A0A2T3IF07_9GAMM</name>
<comment type="caution">
    <text evidence="1">The sequence shown here is derived from an EMBL/GenBank/DDBJ whole genome shotgun (WGS) entry which is preliminary data.</text>
</comment>
<gene>
    <name evidence="1" type="ORF">CTM88_19390</name>
</gene>
<dbReference type="RefSeq" id="WP_065176859.1">
    <property type="nucleotide sequence ID" value="NZ_LZFA01000032.1"/>
</dbReference>
<dbReference type="Proteomes" id="UP000240254">
    <property type="component" value="Unassembled WGS sequence"/>
</dbReference>
<reference evidence="1 2" key="1">
    <citation type="submission" date="2018-03" db="EMBL/GenBank/DDBJ databases">
        <title>Whole genome sequencing of Histamine producing bacteria.</title>
        <authorList>
            <person name="Butler K."/>
        </authorList>
    </citation>
    <scope>NUCLEOTIDE SEQUENCE [LARGE SCALE GENOMIC DNA]</scope>
    <source>
        <strain evidence="1 2">BS2</strain>
    </source>
</reference>
<dbReference type="OrthoDB" id="5829708at2"/>
<sequence>MDFITSSILGGIVYDLVKFCAPITIKNIGMKITDSLGINETISSAISNELVKLDYSNCKNSEDITSIIEQSIAIQAELDKLNTRPSINNNVHIHNNTGQVITGSTINGGVSFINSQAPEKS</sequence>
<accession>A0A2T3IF07</accession>
<dbReference type="AlphaFoldDB" id="A0A2T3IF07"/>